<dbReference type="GO" id="GO:0070063">
    <property type="term" value="F:RNA polymerase binding"/>
    <property type="evidence" value="ECO:0007669"/>
    <property type="project" value="InterPro"/>
</dbReference>
<dbReference type="STRING" id="663278.Ethha_0155"/>
<dbReference type="PIRSF" id="PIRSF006092">
    <property type="entry name" value="GreA_GreB"/>
    <property type="match status" value="1"/>
</dbReference>
<evidence type="ECO:0000256" key="10">
    <source>
        <dbReference type="RuleBase" id="RU000556"/>
    </source>
</evidence>
<dbReference type="PANTHER" id="PTHR30437:SF4">
    <property type="entry name" value="TRANSCRIPTION ELONGATION FACTOR GREA"/>
    <property type="match status" value="1"/>
</dbReference>
<dbReference type="EMBL" id="CP002400">
    <property type="protein sequence ID" value="ADU25742.1"/>
    <property type="molecule type" value="Genomic_DNA"/>
</dbReference>
<dbReference type="AlphaFoldDB" id="E6U6K9"/>
<evidence type="ECO:0000256" key="3">
    <source>
        <dbReference type="ARBA" id="ARBA00023015"/>
    </source>
</evidence>
<dbReference type="GO" id="GO:0003746">
    <property type="term" value="F:translation elongation factor activity"/>
    <property type="evidence" value="ECO:0007669"/>
    <property type="project" value="UniProtKB-KW"/>
</dbReference>
<dbReference type="InterPro" id="IPR036953">
    <property type="entry name" value="GreA/GreB_C_sf"/>
</dbReference>
<dbReference type="PROSITE" id="PS00829">
    <property type="entry name" value="GREAB_1"/>
    <property type="match status" value="1"/>
</dbReference>
<keyword evidence="3 9" id="KW-0805">Transcription regulation</keyword>
<dbReference type="Pfam" id="PF03449">
    <property type="entry name" value="GreA_GreB_N"/>
    <property type="match status" value="1"/>
</dbReference>
<dbReference type="Gene3D" id="1.10.287.180">
    <property type="entry name" value="Transcription elongation factor, GreA/GreB, N-terminal domain"/>
    <property type="match status" value="1"/>
</dbReference>
<dbReference type="InterPro" id="IPR028624">
    <property type="entry name" value="Tscrpt_elong_fac_GreA/B"/>
</dbReference>
<sequence>MAKQYVLTDAGLKKLEQELEQLKTEKRKEIAEKIKVALSFGDLSENSEYDEAKNEQAMVESRIATIEAMLKNVKLIDDDQLDTEAVNLGSKVQVFDVEFDETVEYQIVGSTEADPDQNLISDESPVGRALLGHKVGDEVEAETPAGVLKFKVLNITK</sequence>
<gene>
    <name evidence="9" type="primary">greA</name>
    <name evidence="13" type="ordered locus">Ethha_0155</name>
</gene>
<dbReference type="GO" id="GO:0006354">
    <property type="term" value="P:DNA-templated transcription elongation"/>
    <property type="evidence" value="ECO:0007669"/>
    <property type="project" value="TreeGrafter"/>
</dbReference>
<evidence type="ECO:0000313" key="14">
    <source>
        <dbReference type="Proteomes" id="UP000001551"/>
    </source>
</evidence>
<keyword evidence="4 9" id="KW-0175">Coiled coil</keyword>
<protein>
    <recommendedName>
        <fullName evidence="2 9">Transcription elongation factor GreA</fullName>
    </recommendedName>
    <alternativeName>
        <fullName evidence="8 9">Transcript cleavage factor GreA</fullName>
    </alternativeName>
</protein>
<dbReference type="HAMAP" id="MF_00105">
    <property type="entry name" value="GreA_GreB"/>
    <property type="match status" value="1"/>
</dbReference>
<dbReference type="FunFam" id="1.10.287.180:FF:000001">
    <property type="entry name" value="Transcription elongation factor GreA"/>
    <property type="match status" value="1"/>
</dbReference>
<evidence type="ECO:0000313" key="13">
    <source>
        <dbReference type="EMBL" id="ADU25742.1"/>
    </source>
</evidence>
<keyword evidence="13" id="KW-0648">Protein biosynthesis</keyword>
<keyword evidence="13" id="KW-0251">Elongation factor</keyword>
<dbReference type="FunFam" id="3.10.50.30:FF:000001">
    <property type="entry name" value="Transcription elongation factor GreA"/>
    <property type="match status" value="1"/>
</dbReference>
<proteinExistence type="inferred from homology"/>
<evidence type="ECO:0000256" key="5">
    <source>
        <dbReference type="ARBA" id="ARBA00023125"/>
    </source>
</evidence>
<dbReference type="PROSITE" id="PS00830">
    <property type="entry name" value="GREAB_2"/>
    <property type="match status" value="1"/>
</dbReference>
<dbReference type="RefSeq" id="WP_013484123.1">
    <property type="nucleotide sequence ID" value="NC_014828.1"/>
</dbReference>
<accession>E6U6K9</accession>
<dbReference type="NCBIfam" id="TIGR01462">
    <property type="entry name" value="greA"/>
    <property type="match status" value="1"/>
</dbReference>
<evidence type="ECO:0000256" key="1">
    <source>
        <dbReference type="ARBA" id="ARBA00008213"/>
    </source>
</evidence>
<evidence type="ECO:0000256" key="7">
    <source>
        <dbReference type="ARBA" id="ARBA00024916"/>
    </source>
</evidence>
<dbReference type="InterPro" id="IPR018151">
    <property type="entry name" value="TF_GreA/GreB_CS"/>
</dbReference>
<name>E6U6K9_ETHHY</name>
<reference evidence="13 14" key="1">
    <citation type="submission" date="2010-12" db="EMBL/GenBank/DDBJ databases">
        <title>Complete sequence of Ethanoligenens harbinense YUAN-3.</title>
        <authorList>
            <person name="Lucas S."/>
            <person name="Copeland A."/>
            <person name="Lapidus A."/>
            <person name="Cheng J.-F."/>
            <person name="Bruce D."/>
            <person name="Goodwin L."/>
            <person name="Pitluck S."/>
            <person name="Chertkov O."/>
            <person name="Misra M."/>
            <person name="Detter J.C."/>
            <person name="Han C."/>
            <person name="Tapia R."/>
            <person name="Land M."/>
            <person name="Hauser L."/>
            <person name="Jeffries C."/>
            <person name="Kyrpides N."/>
            <person name="Ivanova N."/>
            <person name="Mikhailova N."/>
            <person name="Wang A."/>
            <person name="Mouttaki H."/>
            <person name="He Z."/>
            <person name="Zhou J."/>
            <person name="Hemme C.L."/>
            <person name="Woyke T."/>
        </authorList>
    </citation>
    <scope>NUCLEOTIDE SEQUENCE [LARGE SCALE GENOMIC DNA]</scope>
    <source>
        <strain evidence="14">DSM 18485 / JCM 12961 / CGMCC 1.5033 / YUAN-3</strain>
    </source>
</reference>
<evidence type="ECO:0000256" key="6">
    <source>
        <dbReference type="ARBA" id="ARBA00023163"/>
    </source>
</evidence>
<feature type="domain" description="Transcription elongation factor GreA/GreB C-terminal" evidence="11">
    <location>
        <begin position="83"/>
        <end position="156"/>
    </location>
</feature>
<dbReference type="InterPro" id="IPR036805">
    <property type="entry name" value="Tscrpt_elong_fac_GreA/B_N_sf"/>
</dbReference>
<dbReference type="KEGG" id="eha:Ethha_0155"/>
<comment type="function">
    <text evidence="7 9 10">Necessary for efficient RNA polymerase transcription elongation past template-encoded arresting sites. The arresting sites in DNA have the property of trapping a certain fraction of elongating RNA polymerases that pass through, resulting in locked ternary complexes. Cleavage of the nascent transcript by cleavage factors such as GreA or GreB allows the resumption of elongation from the new 3'terminus. GreA releases sequences of 2 to 3 nucleotides.</text>
</comment>
<keyword evidence="14" id="KW-1185">Reference proteome</keyword>
<evidence type="ECO:0000256" key="9">
    <source>
        <dbReference type="HAMAP-Rule" id="MF_00105"/>
    </source>
</evidence>
<dbReference type="eggNOG" id="COG0782">
    <property type="taxonomic scope" value="Bacteria"/>
</dbReference>
<feature type="domain" description="Transcription elongation factor GreA/GreB N-terminal" evidence="12">
    <location>
        <begin position="6"/>
        <end position="74"/>
    </location>
</feature>
<evidence type="ECO:0000259" key="11">
    <source>
        <dbReference type="Pfam" id="PF01272"/>
    </source>
</evidence>
<dbReference type="NCBIfam" id="NF001263">
    <property type="entry name" value="PRK00226.1-4"/>
    <property type="match status" value="1"/>
</dbReference>
<evidence type="ECO:0000256" key="4">
    <source>
        <dbReference type="ARBA" id="ARBA00023054"/>
    </source>
</evidence>
<dbReference type="SUPFAM" id="SSF46557">
    <property type="entry name" value="GreA transcript cleavage protein, N-terminal domain"/>
    <property type="match status" value="1"/>
</dbReference>
<dbReference type="PANTHER" id="PTHR30437">
    <property type="entry name" value="TRANSCRIPTION ELONGATION FACTOR GREA"/>
    <property type="match status" value="1"/>
</dbReference>
<feature type="coiled-coil region" evidence="9">
    <location>
        <begin position="5"/>
        <end position="69"/>
    </location>
</feature>
<dbReference type="Pfam" id="PF01272">
    <property type="entry name" value="GreA_GreB"/>
    <property type="match status" value="1"/>
</dbReference>
<dbReference type="Proteomes" id="UP000001551">
    <property type="component" value="Chromosome"/>
</dbReference>
<keyword evidence="5 9" id="KW-0238">DNA-binding</keyword>
<dbReference type="GO" id="GO:0032784">
    <property type="term" value="P:regulation of DNA-templated transcription elongation"/>
    <property type="evidence" value="ECO:0007669"/>
    <property type="project" value="UniProtKB-UniRule"/>
</dbReference>
<dbReference type="Gene3D" id="3.10.50.30">
    <property type="entry name" value="Transcription elongation factor, GreA/GreB, C-terminal domain"/>
    <property type="match status" value="1"/>
</dbReference>
<dbReference type="InterPro" id="IPR006359">
    <property type="entry name" value="Tscrpt_elong_fac_GreA"/>
</dbReference>
<evidence type="ECO:0000259" key="12">
    <source>
        <dbReference type="Pfam" id="PF03449"/>
    </source>
</evidence>
<dbReference type="InterPro" id="IPR023459">
    <property type="entry name" value="Tscrpt_elong_fac_GreA/B_fam"/>
</dbReference>
<dbReference type="SUPFAM" id="SSF54534">
    <property type="entry name" value="FKBP-like"/>
    <property type="match status" value="1"/>
</dbReference>
<dbReference type="InterPro" id="IPR022691">
    <property type="entry name" value="Tscrpt_elong_fac_GreA/B_N"/>
</dbReference>
<dbReference type="HOGENOM" id="CLU_101379_2_1_9"/>
<dbReference type="InterPro" id="IPR001437">
    <property type="entry name" value="Tscrpt_elong_fac_GreA/B_C"/>
</dbReference>
<evidence type="ECO:0000256" key="2">
    <source>
        <dbReference type="ARBA" id="ARBA00013729"/>
    </source>
</evidence>
<comment type="similarity">
    <text evidence="1 9 10">Belongs to the GreA/GreB family.</text>
</comment>
<organism evidence="13 14">
    <name type="scientific">Ethanoligenens harbinense (strain DSM 18485 / JCM 12961 / CGMCC 1.5033 / YUAN-3)</name>
    <dbReference type="NCBI Taxonomy" id="663278"/>
    <lineage>
        <taxon>Bacteria</taxon>
        <taxon>Bacillati</taxon>
        <taxon>Bacillota</taxon>
        <taxon>Clostridia</taxon>
        <taxon>Eubacteriales</taxon>
        <taxon>Oscillospiraceae</taxon>
        <taxon>Ethanoligenens</taxon>
    </lineage>
</organism>
<dbReference type="GO" id="GO:0003677">
    <property type="term" value="F:DNA binding"/>
    <property type="evidence" value="ECO:0007669"/>
    <property type="project" value="UniProtKB-UniRule"/>
</dbReference>
<evidence type="ECO:0000256" key="8">
    <source>
        <dbReference type="ARBA" id="ARBA00030776"/>
    </source>
</evidence>
<keyword evidence="6 9" id="KW-0804">Transcription</keyword>